<name>A0A0G0MD70_9BACT</name>
<dbReference type="PRINTS" id="PR00681">
    <property type="entry name" value="RIBOSOMALS1"/>
</dbReference>
<proteinExistence type="inferred from homology"/>
<accession>A0A0G0MD70</accession>
<reference evidence="5 6" key="1">
    <citation type="journal article" date="2015" name="Nature">
        <title>rRNA introns, odd ribosomes, and small enigmatic genomes across a large radiation of phyla.</title>
        <authorList>
            <person name="Brown C.T."/>
            <person name="Hug L.A."/>
            <person name="Thomas B.C."/>
            <person name="Sharon I."/>
            <person name="Castelle C.J."/>
            <person name="Singh A."/>
            <person name="Wilkins M.J."/>
            <person name="Williams K.H."/>
            <person name="Banfield J.F."/>
        </authorList>
    </citation>
    <scope>NUCLEOTIDE SEQUENCE [LARGE SCALE GENOMIC DNA]</scope>
</reference>
<dbReference type="GO" id="GO:0003729">
    <property type="term" value="F:mRNA binding"/>
    <property type="evidence" value="ECO:0007669"/>
    <property type="project" value="TreeGrafter"/>
</dbReference>
<evidence type="ECO:0000256" key="3">
    <source>
        <dbReference type="ARBA" id="ARBA00023274"/>
    </source>
</evidence>
<dbReference type="SUPFAM" id="SSF50249">
    <property type="entry name" value="Nucleic acid-binding proteins"/>
    <property type="match status" value="4"/>
</dbReference>
<dbReference type="PROSITE" id="PS50126">
    <property type="entry name" value="S1"/>
    <property type="match status" value="4"/>
</dbReference>
<dbReference type="InterPro" id="IPR003029">
    <property type="entry name" value="S1_domain"/>
</dbReference>
<sequence length="383" mass="42296">MVPIESGRLCKVVSKKHPKTSSKKRGEPQTMEELLSLYGGPKFSFSVGNMIKGKIIRIEPQRVVVDIGGKSEGIVAEKAFNEAGEFIKTLKVGDEIEARVLVSETKDGYTILSLRRAKEEAVWKRIEEAQEKQTPISVEGKGVTSAGVTVDIEGMTGFIPASQLGKEVSENLQRLIGQKFEVIVIDFDKTVKKIILSEKEVSEKEEVAAARSAIENIKEGETFEGEVTTIFDFGVFVKIEWGSGKTKIPLEGLVHISELSWEKVSSPNDVATPGDKVKVKVIGKRNGKLAFSIKQALEDPWIKVEEKYKKDKKVGAKITRVTDFGVFVQLESGIEGLIHMTKIPPGKKLVRGDAVDVYIEEIDKENRKIALGLVLTEKPVGYK</sequence>
<dbReference type="InterPro" id="IPR050437">
    <property type="entry name" value="Ribos_protein_bS1-like"/>
</dbReference>
<dbReference type="InterPro" id="IPR012340">
    <property type="entry name" value="NA-bd_OB-fold"/>
</dbReference>
<evidence type="ECO:0000256" key="2">
    <source>
        <dbReference type="ARBA" id="ARBA00022980"/>
    </source>
</evidence>
<dbReference type="GO" id="GO:0022627">
    <property type="term" value="C:cytosolic small ribosomal subunit"/>
    <property type="evidence" value="ECO:0007669"/>
    <property type="project" value="TreeGrafter"/>
</dbReference>
<dbReference type="PANTHER" id="PTHR10724">
    <property type="entry name" value="30S RIBOSOMAL PROTEIN S1"/>
    <property type="match status" value="1"/>
</dbReference>
<dbReference type="GO" id="GO:0006412">
    <property type="term" value="P:translation"/>
    <property type="evidence" value="ECO:0007669"/>
    <property type="project" value="TreeGrafter"/>
</dbReference>
<dbReference type="PATRIC" id="fig|1618549.4.peg.479"/>
<feature type="domain" description="S1 motif" evidence="4">
    <location>
        <begin position="48"/>
        <end position="115"/>
    </location>
</feature>
<evidence type="ECO:0000256" key="1">
    <source>
        <dbReference type="ARBA" id="ARBA00006767"/>
    </source>
</evidence>
<keyword evidence="2 5" id="KW-0689">Ribosomal protein</keyword>
<dbReference type="GO" id="GO:0003735">
    <property type="term" value="F:structural constituent of ribosome"/>
    <property type="evidence" value="ECO:0007669"/>
    <property type="project" value="TreeGrafter"/>
</dbReference>
<evidence type="ECO:0000259" key="4">
    <source>
        <dbReference type="PROSITE" id="PS50126"/>
    </source>
</evidence>
<keyword evidence="3" id="KW-0687">Ribonucleoprotein</keyword>
<protein>
    <submittedName>
        <fullName evidence="5">30S ribosomal protein S1</fullName>
    </submittedName>
</protein>
<feature type="domain" description="S1 motif" evidence="4">
    <location>
        <begin position="220"/>
        <end position="294"/>
    </location>
</feature>
<dbReference type="AlphaFoldDB" id="A0A0G0MD70"/>
<dbReference type="Pfam" id="PF00575">
    <property type="entry name" value="S1"/>
    <property type="match status" value="4"/>
</dbReference>
<dbReference type="Proteomes" id="UP000034325">
    <property type="component" value="Unassembled WGS sequence"/>
</dbReference>
<comment type="similarity">
    <text evidence="1">Belongs to the bacterial ribosomal protein bS1 family.</text>
</comment>
<evidence type="ECO:0000313" key="6">
    <source>
        <dbReference type="Proteomes" id="UP000034325"/>
    </source>
</evidence>
<dbReference type="PANTHER" id="PTHR10724:SF7">
    <property type="entry name" value="SMALL RIBOSOMAL SUBUNIT PROTEIN BS1C"/>
    <property type="match status" value="1"/>
</dbReference>
<organism evidence="5 6">
    <name type="scientific">Candidatus Woesebacteria bacterium GW2011_GWA1_39_12</name>
    <dbReference type="NCBI Taxonomy" id="1618549"/>
    <lineage>
        <taxon>Bacteria</taxon>
        <taxon>Candidatus Woeseibacteriota</taxon>
    </lineage>
</organism>
<dbReference type="EMBL" id="LBWA01000004">
    <property type="protein sequence ID" value="KKQ98280.1"/>
    <property type="molecule type" value="Genomic_DNA"/>
</dbReference>
<dbReference type="SMART" id="SM00316">
    <property type="entry name" value="S1"/>
    <property type="match status" value="4"/>
</dbReference>
<feature type="domain" description="S1 motif" evidence="4">
    <location>
        <begin position="311"/>
        <end position="374"/>
    </location>
</feature>
<dbReference type="InterPro" id="IPR035104">
    <property type="entry name" value="Ribosomal_protein_S1-like"/>
</dbReference>
<comment type="caution">
    <text evidence="5">The sequence shown here is derived from an EMBL/GenBank/DDBJ whole genome shotgun (WGS) entry which is preliminary data.</text>
</comment>
<feature type="domain" description="S1 motif" evidence="4">
    <location>
        <begin position="143"/>
        <end position="199"/>
    </location>
</feature>
<evidence type="ECO:0000313" key="5">
    <source>
        <dbReference type="EMBL" id="KKQ98280.1"/>
    </source>
</evidence>
<gene>
    <name evidence="5" type="ORF">UT23_C0004G0121</name>
</gene>
<dbReference type="Gene3D" id="2.40.50.140">
    <property type="entry name" value="Nucleic acid-binding proteins"/>
    <property type="match status" value="4"/>
</dbReference>